<dbReference type="PANTHER" id="PTHR43384:SF6">
    <property type="entry name" value="SEPTUM SITE-DETERMINING PROTEIN MIND HOMOLOG, CHLOROPLASTIC"/>
    <property type="match status" value="1"/>
</dbReference>
<organism evidence="3 4">
    <name type="scientific">Novosphingobium mathurense</name>
    <dbReference type="NCBI Taxonomy" id="428990"/>
    <lineage>
        <taxon>Bacteria</taxon>
        <taxon>Pseudomonadati</taxon>
        <taxon>Pseudomonadota</taxon>
        <taxon>Alphaproteobacteria</taxon>
        <taxon>Sphingomonadales</taxon>
        <taxon>Sphingomonadaceae</taxon>
        <taxon>Novosphingobium</taxon>
    </lineage>
</organism>
<protein>
    <submittedName>
        <fullName evidence="3">Pilus assembly protein CpaE</fullName>
    </submittedName>
</protein>
<accession>A0A1U6GT33</accession>
<proteinExistence type="predicted"/>
<dbReference type="SUPFAM" id="SSF52172">
    <property type="entry name" value="CheY-like"/>
    <property type="match status" value="1"/>
</dbReference>
<name>A0A1U6GT33_9SPHN</name>
<dbReference type="InterPro" id="IPR027417">
    <property type="entry name" value="P-loop_NTPase"/>
</dbReference>
<keyword evidence="1" id="KW-0547">Nucleotide-binding</keyword>
<dbReference type="InterPro" id="IPR011006">
    <property type="entry name" value="CheY-like_superfamily"/>
</dbReference>
<evidence type="ECO:0000256" key="1">
    <source>
        <dbReference type="ARBA" id="ARBA00022741"/>
    </source>
</evidence>
<dbReference type="Gene3D" id="3.40.50.300">
    <property type="entry name" value="P-loop containing nucleotide triphosphate hydrolases"/>
    <property type="match status" value="1"/>
</dbReference>
<dbReference type="STRING" id="428990.SAMN06295987_101339"/>
<evidence type="ECO:0000313" key="3">
    <source>
        <dbReference type="EMBL" id="SLJ86679.1"/>
    </source>
</evidence>
<dbReference type="SUPFAM" id="SSF52540">
    <property type="entry name" value="P-loop containing nucleoside triphosphate hydrolases"/>
    <property type="match status" value="1"/>
</dbReference>
<evidence type="ECO:0000313" key="4">
    <source>
        <dbReference type="Proteomes" id="UP000190989"/>
    </source>
</evidence>
<dbReference type="GO" id="GO:0005524">
    <property type="term" value="F:ATP binding"/>
    <property type="evidence" value="ECO:0007669"/>
    <property type="project" value="UniProtKB-KW"/>
</dbReference>
<sequence length="424" mass="45121">MNAHWKSGSPNGRDQFAAYLCDEASLDALRPIAMEMGWQPEKCNKGGLRNAVQSLSITASPNILMVDLSESGDPLNDINALAEVCEPGTIVIAVGQVNDVRLYRDLIASGIHDYLLKPLSPAQVRDSLAQAQAVFSAPKSHDAGAARQHIATAVIGTRGGVGASTLATSLAWLFSADHKLPTALLDLDIHFGTGALSLDLEPGRGLTDAIENPSRIDGLFIERAMIRANDNLAILSAEAPINAPLMTDGAAFVQLEEEFRQAFEMTVIDMPRNMLINFPQLIADVNVVVLVTEMTLASARDAIRMLSWLKSHAPQTRVIVVANKVQSSLAEISKSDFEASIENKIQLSIPYDLKAASMAAKLGQTFADANRSSKAGSAIRDLARMITDAGDDVAGTPAAAKSLLGKLDIKSVMNKVSKKAAADA</sequence>
<dbReference type="GO" id="GO:0005829">
    <property type="term" value="C:cytosol"/>
    <property type="evidence" value="ECO:0007669"/>
    <property type="project" value="TreeGrafter"/>
</dbReference>
<evidence type="ECO:0000256" key="2">
    <source>
        <dbReference type="ARBA" id="ARBA00022840"/>
    </source>
</evidence>
<dbReference type="InterPro" id="IPR050625">
    <property type="entry name" value="ParA/MinD_ATPase"/>
</dbReference>
<dbReference type="AlphaFoldDB" id="A0A1U6GT33"/>
<dbReference type="RefSeq" id="WP_054947238.1">
    <property type="nucleotide sequence ID" value="NZ_FVZE01000001.1"/>
</dbReference>
<dbReference type="GO" id="GO:0051782">
    <property type="term" value="P:negative regulation of cell division"/>
    <property type="evidence" value="ECO:0007669"/>
    <property type="project" value="TreeGrafter"/>
</dbReference>
<dbReference type="GO" id="GO:0016887">
    <property type="term" value="F:ATP hydrolysis activity"/>
    <property type="evidence" value="ECO:0007669"/>
    <property type="project" value="TreeGrafter"/>
</dbReference>
<keyword evidence="4" id="KW-1185">Reference proteome</keyword>
<keyword evidence="2" id="KW-0067">ATP-binding</keyword>
<gene>
    <name evidence="3" type="ORF">SAMN06295987_101339</name>
</gene>
<dbReference type="Gene3D" id="3.40.50.2300">
    <property type="match status" value="1"/>
</dbReference>
<reference evidence="4" key="1">
    <citation type="submission" date="2017-02" db="EMBL/GenBank/DDBJ databases">
        <authorList>
            <person name="Varghese N."/>
            <person name="Submissions S."/>
        </authorList>
    </citation>
    <scope>NUCLEOTIDE SEQUENCE [LARGE SCALE GENOMIC DNA]</scope>
    <source>
        <strain evidence="4">SM117</strain>
    </source>
</reference>
<dbReference type="GO" id="GO:0009898">
    <property type="term" value="C:cytoplasmic side of plasma membrane"/>
    <property type="evidence" value="ECO:0007669"/>
    <property type="project" value="TreeGrafter"/>
</dbReference>
<dbReference type="Proteomes" id="UP000190989">
    <property type="component" value="Unassembled WGS sequence"/>
</dbReference>
<dbReference type="EMBL" id="FVZE01000001">
    <property type="protein sequence ID" value="SLJ86679.1"/>
    <property type="molecule type" value="Genomic_DNA"/>
</dbReference>
<dbReference type="PANTHER" id="PTHR43384">
    <property type="entry name" value="SEPTUM SITE-DETERMINING PROTEIN MIND HOMOLOG, CHLOROPLASTIC-RELATED"/>
    <property type="match status" value="1"/>
</dbReference>